<evidence type="ECO:0000313" key="10">
    <source>
        <dbReference type="EMBL" id="EON91672.1"/>
    </source>
</evidence>
<evidence type="ECO:0000259" key="8">
    <source>
        <dbReference type="Pfam" id="PF01694"/>
    </source>
</evidence>
<keyword evidence="3 7" id="KW-0812">Transmembrane</keyword>
<dbReference type="Gene3D" id="1.20.1540.10">
    <property type="entry name" value="Rhomboid-like"/>
    <property type="match status" value="1"/>
</dbReference>
<comment type="subcellular location">
    <subcellularLocation>
        <location evidence="1">Membrane</location>
        <topology evidence="1">Multi-pass membrane protein</topology>
    </subcellularLocation>
</comment>
<dbReference type="EMBL" id="ASAD01000013">
    <property type="protein sequence ID" value="EON91672.1"/>
    <property type="molecule type" value="Genomic_DNA"/>
</dbReference>
<keyword evidence="6 7" id="KW-0472">Membrane</keyword>
<feature type="domain" description="Rhomboid protease N-terminal" evidence="9">
    <location>
        <begin position="9"/>
        <end position="57"/>
    </location>
</feature>
<dbReference type="STRING" id="1318628.MARLIPOL_12085"/>
<feature type="transmembrane region" description="Helical" evidence="7">
    <location>
        <begin position="89"/>
        <end position="107"/>
    </location>
</feature>
<evidence type="ECO:0000256" key="6">
    <source>
        <dbReference type="ARBA" id="ARBA00023136"/>
    </source>
</evidence>
<dbReference type="InterPro" id="IPR050925">
    <property type="entry name" value="Rhomboid_protease_S54"/>
</dbReference>
<dbReference type="Pfam" id="PF16733">
    <property type="entry name" value="NRho"/>
    <property type="match status" value="1"/>
</dbReference>
<reference evidence="10 11" key="1">
    <citation type="journal article" date="2013" name="Genome Announc.">
        <title>Draft Genome Sequence of the Moderately Halophilic Bacterium Marinobacter lipolyticus Strain SM19.</title>
        <authorList>
            <person name="Papke R.T."/>
            <person name="de la Haba R.R."/>
            <person name="Infante-Dominguez C."/>
            <person name="Perez D."/>
            <person name="Sanchez-Porro C."/>
            <person name="Lapierre P."/>
            <person name="Ventosa A."/>
        </authorList>
    </citation>
    <scope>NUCLEOTIDE SEQUENCE [LARGE SCALE GENOMIC DNA]</scope>
    <source>
        <strain evidence="10 11">SM19</strain>
    </source>
</reference>
<dbReference type="HOGENOM" id="CLU_058989_1_0_6"/>
<name>R8AZE0_9GAMM</name>
<dbReference type="InterPro" id="IPR022764">
    <property type="entry name" value="Peptidase_S54_rhomboid_dom"/>
</dbReference>
<evidence type="ECO:0000256" key="4">
    <source>
        <dbReference type="ARBA" id="ARBA00022801"/>
    </source>
</evidence>
<dbReference type="RefSeq" id="WP_012138486.1">
    <property type="nucleotide sequence ID" value="NZ_KE007326.1"/>
</dbReference>
<dbReference type="Gene3D" id="3.30.70.2080">
    <property type="match status" value="1"/>
</dbReference>
<evidence type="ECO:0000313" key="11">
    <source>
        <dbReference type="Proteomes" id="UP000016540"/>
    </source>
</evidence>
<proteinExistence type="inferred from homology"/>
<accession>R8AZE0</accession>
<dbReference type="PANTHER" id="PTHR43731:SF14">
    <property type="entry name" value="PRESENILIN-ASSOCIATED RHOMBOID-LIKE PROTEIN, MITOCHONDRIAL"/>
    <property type="match status" value="1"/>
</dbReference>
<dbReference type="eggNOG" id="COG0705">
    <property type="taxonomic scope" value="Bacteria"/>
</dbReference>
<evidence type="ECO:0000256" key="2">
    <source>
        <dbReference type="ARBA" id="ARBA00009045"/>
    </source>
</evidence>
<dbReference type="InterPro" id="IPR038244">
    <property type="entry name" value="NRho_sf"/>
</dbReference>
<dbReference type="PANTHER" id="PTHR43731">
    <property type="entry name" value="RHOMBOID PROTEASE"/>
    <property type="match status" value="1"/>
</dbReference>
<dbReference type="InterPro" id="IPR035952">
    <property type="entry name" value="Rhomboid-like_sf"/>
</dbReference>
<dbReference type="PATRIC" id="fig|1318628.3.peg.2411"/>
<dbReference type="InterPro" id="IPR031976">
    <property type="entry name" value="NRho"/>
</dbReference>
<dbReference type="Proteomes" id="UP000016540">
    <property type="component" value="Unassembled WGS sequence"/>
</dbReference>
<protein>
    <submittedName>
        <fullName evidence="10">Rhomboid family protein</fullName>
    </submittedName>
</protein>
<feature type="domain" description="Peptidase S54 rhomboid" evidence="8">
    <location>
        <begin position="142"/>
        <end position="279"/>
    </location>
</feature>
<dbReference type="GO" id="GO:0004252">
    <property type="term" value="F:serine-type endopeptidase activity"/>
    <property type="evidence" value="ECO:0007669"/>
    <property type="project" value="InterPro"/>
</dbReference>
<evidence type="ECO:0000256" key="7">
    <source>
        <dbReference type="SAM" id="Phobius"/>
    </source>
</evidence>
<evidence type="ECO:0000256" key="1">
    <source>
        <dbReference type="ARBA" id="ARBA00004141"/>
    </source>
</evidence>
<feature type="transmembrane region" description="Helical" evidence="7">
    <location>
        <begin position="152"/>
        <end position="171"/>
    </location>
</feature>
<keyword evidence="11" id="KW-1185">Reference proteome</keyword>
<keyword evidence="4" id="KW-0378">Hydrolase</keyword>
<organism evidence="10 11">
    <name type="scientific">Marinobacter lipolyticus SM19</name>
    <dbReference type="NCBI Taxonomy" id="1318628"/>
    <lineage>
        <taxon>Bacteria</taxon>
        <taxon>Pseudomonadati</taxon>
        <taxon>Pseudomonadota</taxon>
        <taxon>Gammaproteobacteria</taxon>
        <taxon>Pseudomonadales</taxon>
        <taxon>Marinobacteraceae</taxon>
        <taxon>Marinobacter</taxon>
    </lineage>
</organism>
<dbReference type="GO" id="GO:0016020">
    <property type="term" value="C:membrane"/>
    <property type="evidence" value="ECO:0007669"/>
    <property type="project" value="UniProtKB-SubCell"/>
</dbReference>
<dbReference type="Pfam" id="PF01694">
    <property type="entry name" value="Rhomboid"/>
    <property type="match status" value="1"/>
</dbReference>
<dbReference type="SUPFAM" id="SSF144091">
    <property type="entry name" value="Rhomboid-like"/>
    <property type="match status" value="1"/>
</dbReference>
<evidence type="ECO:0000259" key="9">
    <source>
        <dbReference type="Pfam" id="PF16733"/>
    </source>
</evidence>
<comment type="similarity">
    <text evidence="2">Belongs to the peptidase S54 family.</text>
</comment>
<keyword evidence="5 7" id="KW-1133">Transmembrane helix</keyword>
<dbReference type="OrthoDB" id="9778341at2"/>
<gene>
    <name evidence="10" type="ORF">MARLIPOL_12085</name>
</gene>
<evidence type="ECO:0000256" key="5">
    <source>
        <dbReference type="ARBA" id="ARBA00022989"/>
    </source>
</evidence>
<comment type="caution">
    <text evidence="10">The sequence shown here is derived from an EMBL/GenBank/DDBJ whole genome shotgun (WGS) entry which is preliminary data.</text>
</comment>
<evidence type="ECO:0000256" key="3">
    <source>
        <dbReference type="ARBA" id="ARBA00022692"/>
    </source>
</evidence>
<feature type="transmembrane region" description="Helical" evidence="7">
    <location>
        <begin position="264"/>
        <end position="281"/>
    </location>
</feature>
<dbReference type="AlphaFoldDB" id="R8AZE0"/>
<feature type="transmembrane region" description="Helical" evidence="7">
    <location>
        <begin position="234"/>
        <end position="252"/>
    </location>
</feature>
<sequence length="286" mass="32303">MYRVKQIDTSVNLAGFSRWLREQGVEHRITEEGEFQVLWLEHPDHAEPVLKALERFLSEPELREAVNYKSQSPVYRGGRWQPSPGHAPLVLGVIVFALLMAWVTGMGRNQVSTLLMMVDPQQFDWHTLSSRVYALRETLAGGQIWRLISPDFLHFSWTHIIFNSVMLWFLGSQVEWFDGKARLAGLFVFTSLVSNGLQYFVSGPLFGGLSGVVYGILGYCWLSQRRVPRFQFPPALVTFAVVWMVIGFTPLPEVLGLGRMANEAHLGGFIAGIALALVLPVRTERT</sequence>
<feature type="transmembrane region" description="Helical" evidence="7">
    <location>
        <begin position="206"/>
        <end position="222"/>
    </location>
</feature>